<gene>
    <name evidence="1" type="ordered locus">DMR_41780</name>
</gene>
<organism evidence="1 2">
    <name type="scientific">Solidesulfovibrio magneticus (strain ATCC 700980 / DSM 13731 / RS-1)</name>
    <name type="common">Desulfovibrio magneticus</name>
    <dbReference type="NCBI Taxonomy" id="573370"/>
    <lineage>
        <taxon>Bacteria</taxon>
        <taxon>Pseudomonadati</taxon>
        <taxon>Thermodesulfobacteriota</taxon>
        <taxon>Desulfovibrionia</taxon>
        <taxon>Desulfovibrionales</taxon>
        <taxon>Desulfovibrionaceae</taxon>
        <taxon>Solidesulfovibrio</taxon>
    </lineage>
</organism>
<dbReference type="KEGG" id="dma:DMR_41780"/>
<name>C4XPW9_SOLM1</name>
<keyword evidence="2" id="KW-1185">Reference proteome</keyword>
<proteinExistence type="predicted"/>
<evidence type="ECO:0000313" key="1">
    <source>
        <dbReference type="EMBL" id="BAH77669.1"/>
    </source>
</evidence>
<dbReference type="STRING" id="573370.DMR_41780"/>
<dbReference type="HOGENOM" id="CLU_3117163_0_0_7"/>
<dbReference type="Proteomes" id="UP000009071">
    <property type="component" value="Chromosome"/>
</dbReference>
<accession>C4XPW9</accession>
<dbReference type="AlphaFoldDB" id="C4XPW9"/>
<evidence type="ECO:0000313" key="2">
    <source>
        <dbReference type="Proteomes" id="UP000009071"/>
    </source>
</evidence>
<sequence>MVLTFFLFRLKNYLITTHCLSARKKVFGLNSPKLVMIAVFSANCVQFTAA</sequence>
<reference evidence="1 2" key="1">
    <citation type="journal article" date="2009" name="Genome Res.">
        <title>Whole genome sequence of Desulfovibrio magneticus strain RS-1 revealed common gene clusters in magnetotactic bacteria.</title>
        <authorList>
            <person name="Nakazawa H."/>
            <person name="Arakaki A."/>
            <person name="Narita-Yamada S."/>
            <person name="Yashiro I."/>
            <person name="Jinno K."/>
            <person name="Aoki N."/>
            <person name="Tsuruyama A."/>
            <person name="Okamura Y."/>
            <person name="Tanikawa S."/>
            <person name="Fujita N."/>
            <person name="Takeyama H."/>
            <person name="Matsunaga T."/>
        </authorList>
    </citation>
    <scope>NUCLEOTIDE SEQUENCE [LARGE SCALE GENOMIC DNA]</scope>
    <source>
        <strain evidence="2">ATCC 700980 / DSM 13731 / RS-1</strain>
    </source>
</reference>
<dbReference type="EMBL" id="AP010904">
    <property type="protein sequence ID" value="BAH77669.1"/>
    <property type="molecule type" value="Genomic_DNA"/>
</dbReference>
<protein>
    <submittedName>
        <fullName evidence="1">Uncharacterized protein</fullName>
    </submittedName>
</protein>